<name>A0A1G9RC10_9BURK</name>
<gene>
    <name evidence="2" type="ORF">SAMN05428957_103175</name>
</gene>
<accession>A0A1G9RC10</accession>
<dbReference type="EMBL" id="FNHP01000003">
    <property type="protein sequence ID" value="SDM20852.1"/>
    <property type="molecule type" value="Genomic_DNA"/>
</dbReference>
<protein>
    <submittedName>
        <fullName evidence="2">Heme oxygenase</fullName>
    </submittedName>
</protein>
<dbReference type="AlphaFoldDB" id="A0A1G9RC10"/>
<evidence type="ECO:0000256" key="1">
    <source>
        <dbReference type="SAM" id="MobiDB-lite"/>
    </source>
</evidence>
<reference evidence="3" key="1">
    <citation type="submission" date="2016-10" db="EMBL/GenBank/DDBJ databases">
        <authorList>
            <person name="Varghese N."/>
            <person name="Submissions S."/>
        </authorList>
    </citation>
    <scope>NUCLEOTIDE SEQUENCE [LARGE SCALE GENOMIC DNA]</scope>
    <source>
        <strain evidence="3">EPL6</strain>
    </source>
</reference>
<feature type="region of interest" description="Disordered" evidence="1">
    <location>
        <begin position="1"/>
        <end position="28"/>
    </location>
</feature>
<dbReference type="InterPro" id="IPR016053">
    <property type="entry name" value="Haem_Oase-like"/>
</dbReference>
<dbReference type="Gene3D" id="1.20.910.10">
    <property type="entry name" value="Heme oxygenase-like"/>
    <property type="match status" value="1"/>
</dbReference>
<evidence type="ECO:0000313" key="2">
    <source>
        <dbReference type="EMBL" id="SDM20852.1"/>
    </source>
</evidence>
<keyword evidence="3" id="KW-1185">Reference proteome</keyword>
<organism evidence="2 3">
    <name type="scientific">Oryzisolibacter propanilivorax</name>
    <dbReference type="NCBI Taxonomy" id="1527607"/>
    <lineage>
        <taxon>Bacteria</taxon>
        <taxon>Pseudomonadati</taxon>
        <taxon>Pseudomonadota</taxon>
        <taxon>Betaproteobacteria</taxon>
        <taxon>Burkholderiales</taxon>
        <taxon>Comamonadaceae</taxon>
        <taxon>Oryzisolibacter</taxon>
    </lineage>
</organism>
<dbReference type="Pfam" id="PF01126">
    <property type="entry name" value="Heme_oxygenase"/>
    <property type="match status" value="1"/>
</dbReference>
<evidence type="ECO:0000313" key="3">
    <source>
        <dbReference type="Proteomes" id="UP000198552"/>
    </source>
</evidence>
<dbReference type="SUPFAM" id="SSF48613">
    <property type="entry name" value="Heme oxygenase-like"/>
    <property type="match status" value="1"/>
</dbReference>
<dbReference type="OrthoDB" id="114943at2"/>
<sequence length="234" mass="24393">MPRRPCRAPRGPHPSPHTVLLAPPHSPAPATAQIAPLDALARLRAATRAVHEQLDRQLPIAQPGAGLEAYRIHASALLPWLTALAPELQGLAARVPGLVLEPQLQLQRLHADLHDLGLAPHDLAAAAAVAAVQQLLQAHAGAHQDAVRWGLAYVVEGSQLGGQVLHRQLAPRAGTHPLRYLQGSGAGTGARWRAFVALLQQHVQTPADVAAACAGALAAFAALQACFDAQGSPA</sequence>
<proteinExistence type="predicted"/>
<dbReference type="CDD" id="cd19166">
    <property type="entry name" value="HemeO-bac"/>
    <property type="match status" value="1"/>
</dbReference>
<dbReference type="Proteomes" id="UP000198552">
    <property type="component" value="Unassembled WGS sequence"/>
</dbReference>
<dbReference type="GO" id="GO:0006788">
    <property type="term" value="P:heme oxidation"/>
    <property type="evidence" value="ECO:0007669"/>
    <property type="project" value="InterPro"/>
</dbReference>
<dbReference type="InterPro" id="IPR016084">
    <property type="entry name" value="Haem_Oase-like_multi-hlx"/>
</dbReference>
<dbReference type="GO" id="GO:0004392">
    <property type="term" value="F:heme oxygenase (decyclizing) activity"/>
    <property type="evidence" value="ECO:0007669"/>
    <property type="project" value="InterPro"/>
</dbReference>
<dbReference type="STRING" id="1527607.SAMN05428957_103175"/>